<dbReference type="PANTHER" id="PTHR30075:SF2">
    <property type="entry name" value="GLYCINE--TRNA LIGASE, CHLOROPLASTIC_MITOCHONDRIAL 2"/>
    <property type="match status" value="1"/>
</dbReference>
<dbReference type="EMBL" id="LIZX01000190">
    <property type="protein sequence ID" value="KPJ64272.1"/>
    <property type="molecule type" value="Genomic_DNA"/>
</dbReference>
<evidence type="ECO:0000256" key="2">
    <source>
        <dbReference type="ARBA" id="ARBA00012829"/>
    </source>
</evidence>
<reference evidence="9 10" key="1">
    <citation type="journal article" date="2015" name="Microbiome">
        <title>Genomic resolution of linkages in carbon, nitrogen, and sulfur cycling among widespread estuary sediment bacteria.</title>
        <authorList>
            <person name="Baker B.J."/>
            <person name="Lazar C.S."/>
            <person name="Teske A.P."/>
            <person name="Dick G.J."/>
        </authorList>
    </citation>
    <scope>NUCLEOTIDE SEQUENCE [LARGE SCALE GENOMIC DNA]</scope>
    <source>
        <strain evidence="9">DG_54_3</strain>
    </source>
</reference>
<accession>A0A0S7XP47</accession>
<dbReference type="AlphaFoldDB" id="A0A0S7XP47"/>
<comment type="similarity">
    <text evidence="1">Belongs to the class-II aminoacyl-tRNA synthetase family.</text>
</comment>
<sequence>MSKKPKPQAQSLNALLEIGCEEIPARFMPGFLEDLKQKAEEKLRGERISFSRVQTLGTYRRLALHIEKIAPRQADLSEEAKGPPAEIAFDASGKPTQAALGFAKSQKISLNDLTVRAEGKKNYVFAKVVRKGKPT</sequence>
<keyword evidence="6" id="KW-0648">Protein biosynthesis</keyword>
<evidence type="ECO:0000256" key="1">
    <source>
        <dbReference type="ARBA" id="ARBA00008226"/>
    </source>
</evidence>
<dbReference type="GO" id="GO:0005524">
    <property type="term" value="F:ATP binding"/>
    <property type="evidence" value="ECO:0007669"/>
    <property type="project" value="UniProtKB-KW"/>
</dbReference>
<dbReference type="InterPro" id="IPR006194">
    <property type="entry name" value="Gly-tRNA-synth_heterodimer"/>
</dbReference>
<keyword evidence="7" id="KW-0030">Aminoacyl-tRNA synthetase</keyword>
<name>A0A0S7XP47_UNCSA</name>
<proteinExistence type="inferred from homology"/>
<dbReference type="GO" id="GO:0006426">
    <property type="term" value="P:glycyl-tRNA aminoacylation"/>
    <property type="evidence" value="ECO:0007669"/>
    <property type="project" value="InterPro"/>
</dbReference>
<dbReference type="InterPro" id="IPR015944">
    <property type="entry name" value="Gly-tRNA-synth_bsu"/>
</dbReference>
<feature type="non-terminal residue" evidence="9">
    <location>
        <position position="135"/>
    </location>
</feature>
<gene>
    <name evidence="9" type="ORF">AMJ44_13050</name>
</gene>
<dbReference type="PANTHER" id="PTHR30075">
    <property type="entry name" value="GLYCYL-TRNA SYNTHETASE"/>
    <property type="match status" value="1"/>
</dbReference>
<protein>
    <recommendedName>
        <fullName evidence="2">glycine--tRNA ligase</fullName>
        <ecNumber evidence="2">6.1.1.14</ecNumber>
    </recommendedName>
</protein>
<evidence type="ECO:0000313" key="10">
    <source>
        <dbReference type="Proteomes" id="UP000051861"/>
    </source>
</evidence>
<dbReference type="Proteomes" id="UP000051861">
    <property type="component" value="Unassembled WGS sequence"/>
</dbReference>
<keyword evidence="3" id="KW-0436">Ligase</keyword>
<organism evidence="9 10">
    <name type="scientific">candidate division WOR-1 bacterium DG_54_3</name>
    <dbReference type="NCBI Taxonomy" id="1703775"/>
    <lineage>
        <taxon>Bacteria</taxon>
        <taxon>Bacillati</taxon>
        <taxon>Saganbacteria</taxon>
    </lineage>
</organism>
<dbReference type="EC" id="6.1.1.14" evidence="2"/>
<dbReference type="Pfam" id="PF02092">
    <property type="entry name" value="tRNA_synt_2f"/>
    <property type="match status" value="1"/>
</dbReference>
<evidence type="ECO:0000313" key="9">
    <source>
        <dbReference type="EMBL" id="KPJ64272.1"/>
    </source>
</evidence>
<evidence type="ECO:0000256" key="4">
    <source>
        <dbReference type="ARBA" id="ARBA00022741"/>
    </source>
</evidence>
<evidence type="ECO:0000256" key="3">
    <source>
        <dbReference type="ARBA" id="ARBA00022598"/>
    </source>
</evidence>
<dbReference type="GO" id="GO:0004820">
    <property type="term" value="F:glycine-tRNA ligase activity"/>
    <property type="evidence" value="ECO:0007669"/>
    <property type="project" value="UniProtKB-EC"/>
</dbReference>
<comment type="catalytic activity">
    <reaction evidence="8">
        <text>tRNA(Gly) + glycine + ATP = glycyl-tRNA(Gly) + AMP + diphosphate</text>
        <dbReference type="Rhea" id="RHEA:16013"/>
        <dbReference type="Rhea" id="RHEA-COMP:9664"/>
        <dbReference type="Rhea" id="RHEA-COMP:9683"/>
        <dbReference type="ChEBI" id="CHEBI:30616"/>
        <dbReference type="ChEBI" id="CHEBI:33019"/>
        <dbReference type="ChEBI" id="CHEBI:57305"/>
        <dbReference type="ChEBI" id="CHEBI:78442"/>
        <dbReference type="ChEBI" id="CHEBI:78522"/>
        <dbReference type="ChEBI" id="CHEBI:456215"/>
        <dbReference type="EC" id="6.1.1.14"/>
    </reaction>
</comment>
<evidence type="ECO:0000256" key="6">
    <source>
        <dbReference type="ARBA" id="ARBA00022917"/>
    </source>
</evidence>
<keyword evidence="4" id="KW-0547">Nucleotide-binding</keyword>
<evidence type="ECO:0000256" key="7">
    <source>
        <dbReference type="ARBA" id="ARBA00023146"/>
    </source>
</evidence>
<evidence type="ECO:0000256" key="8">
    <source>
        <dbReference type="ARBA" id="ARBA00047937"/>
    </source>
</evidence>
<evidence type="ECO:0000256" key="5">
    <source>
        <dbReference type="ARBA" id="ARBA00022840"/>
    </source>
</evidence>
<keyword evidence="5" id="KW-0067">ATP-binding</keyword>
<dbReference type="PRINTS" id="PR01045">
    <property type="entry name" value="TRNASYNTHGB"/>
</dbReference>
<comment type="caution">
    <text evidence="9">The sequence shown here is derived from an EMBL/GenBank/DDBJ whole genome shotgun (WGS) entry which is preliminary data.</text>
</comment>
<dbReference type="GO" id="GO:0005829">
    <property type="term" value="C:cytosol"/>
    <property type="evidence" value="ECO:0007669"/>
    <property type="project" value="TreeGrafter"/>
</dbReference>